<dbReference type="EMBL" id="AP024718">
    <property type="protein sequence ID" value="BCX89918.1"/>
    <property type="molecule type" value="Genomic_DNA"/>
</dbReference>
<protein>
    <recommendedName>
        <fullName evidence="9">Lipoprotein</fullName>
    </recommendedName>
</protein>
<reference evidence="8" key="1">
    <citation type="journal article" date="2024" name="Int. J. Syst. Evol. Microbiol.">
        <title>Methylomarinovum tepidoasis sp. nov., a moderately thermophilic methanotroph of the family Methylothermaceae isolated from a deep-sea hydrothermal field.</title>
        <authorList>
            <person name="Hirayama H."/>
            <person name="Takaki Y."/>
            <person name="Abe M."/>
            <person name="Miyazaki M."/>
            <person name="Uematsu K."/>
            <person name="Matsui Y."/>
            <person name="Takai K."/>
        </authorList>
    </citation>
    <scope>NUCLEOTIDE SEQUENCE [LARGE SCALE GENOMIC DNA]</scope>
    <source>
        <strain evidence="8">IN45</strain>
    </source>
</reference>
<evidence type="ECO:0000256" key="2">
    <source>
        <dbReference type="ARBA" id="ARBA00022729"/>
    </source>
</evidence>
<keyword evidence="2" id="KW-0732">Signal</keyword>
<evidence type="ECO:0000256" key="1">
    <source>
        <dbReference type="ARBA" id="ARBA00004459"/>
    </source>
</evidence>
<dbReference type="KEGG" id="meiy:MIN45_P2292"/>
<keyword evidence="4" id="KW-0564">Palmitate</keyword>
<dbReference type="PROSITE" id="PS51257">
    <property type="entry name" value="PROKAR_LIPOPROTEIN"/>
    <property type="match status" value="1"/>
</dbReference>
<evidence type="ECO:0000313" key="7">
    <source>
        <dbReference type="EMBL" id="BCX89918.1"/>
    </source>
</evidence>
<dbReference type="Pfam" id="PF13627">
    <property type="entry name" value="LptM_cons"/>
    <property type="match status" value="1"/>
</dbReference>
<dbReference type="NCBIfam" id="NF047847">
    <property type="entry name" value="SS_mature_LptM"/>
    <property type="match status" value="1"/>
</dbReference>
<dbReference type="AlphaFoldDB" id="A0AAU9CHZ3"/>
<dbReference type="RefSeq" id="WP_286292498.1">
    <property type="nucleotide sequence ID" value="NZ_AP024718.1"/>
</dbReference>
<evidence type="ECO:0000313" key="8">
    <source>
        <dbReference type="Proteomes" id="UP001321450"/>
    </source>
</evidence>
<sequence length="36" mass="3882">MRIATLTLICLIGLAACGQKGPLYLPEPEPKQEESP</sequence>
<dbReference type="Proteomes" id="UP001321450">
    <property type="component" value="Chromosome"/>
</dbReference>
<accession>A0AAU9CHZ3</accession>
<evidence type="ECO:0000256" key="6">
    <source>
        <dbReference type="ARBA" id="ARBA00023288"/>
    </source>
</evidence>
<organism evidence="7 8">
    <name type="scientific">Methylomarinovum tepidoasis</name>
    <dbReference type="NCBI Taxonomy" id="2840183"/>
    <lineage>
        <taxon>Bacteria</taxon>
        <taxon>Pseudomonadati</taxon>
        <taxon>Pseudomonadota</taxon>
        <taxon>Gammaproteobacteria</taxon>
        <taxon>Methylococcales</taxon>
        <taxon>Methylothermaceae</taxon>
        <taxon>Methylomarinovum</taxon>
    </lineage>
</organism>
<evidence type="ECO:0008006" key="9">
    <source>
        <dbReference type="Google" id="ProtNLM"/>
    </source>
</evidence>
<dbReference type="InterPro" id="IPR032831">
    <property type="entry name" value="LptM_cons"/>
</dbReference>
<proteinExistence type="predicted"/>
<keyword evidence="8" id="KW-1185">Reference proteome</keyword>
<keyword evidence="6" id="KW-0449">Lipoprotein</keyword>
<dbReference type="GO" id="GO:0009279">
    <property type="term" value="C:cell outer membrane"/>
    <property type="evidence" value="ECO:0007669"/>
    <property type="project" value="UniProtKB-SubCell"/>
</dbReference>
<gene>
    <name evidence="7" type="ORF">MIN45_P2292</name>
</gene>
<keyword evidence="5" id="KW-0998">Cell outer membrane</keyword>
<name>A0AAU9CHZ3_9GAMM</name>
<evidence type="ECO:0000256" key="4">
    <source>
        <dbReference type="ARBA" id="ARBA00023139"/>
    </source>
</evidence>
<evidence type="ECO:0000256" key="3">
    <source>
        <dbReference type="ARBA" id="ARBA00023136"/>
    </source>
</evidence>
<keyword evidence="3" id="KW-0472">Membrane</keyword>
<comment type="subcellular location">
    <subcellularLocation>
        <location evidence="1">Cell outer membrane</location>
        <topology evidence="1">Lipid-anchor</topology>
    </subcellularLocation>
</comment>
<evidence type="ECO:0000256" key="5">
    <source>
        <dbReference type="ARBA" id="ARBA00023237"/>
    </source>
</evidence>